<dbReference type="EMBL" id="CM042027">
    <property type="protein sequence ID" value="KAI3803783.1"/>
    <property type="molecule type" value="Genomic_DNA"/>
</dbReference>
<gene>
    <name evidence="1" type="ORF">L1987_31945</name>
</gene>
<proteinExistence type="predicted"/>
<keyword evidence="2" id="KW-1185">Reference proteome</keyword>
<name>A0ACB9I6A7_9ASTR</name>
<evidence type="ECO:0000313" key="1">
    <source>
        <dbReference type="EMBL" id="KAI3803783.1"/>
    </source>
</evidence>
<evidence type="ECO:0000313" key="2">
    <source>
        <dbReference type="Proteomes" id="UP001056120"/>
    </source>
</evidence>
<accession>A0ACB9I6A7</accession>
<protein>
    <submittedName>
        <fullName evidence="1">Uncharacterized protein</fullName>
    </submittedName>
</protein>
<organism evidence="1 2">
    <name type="scientific">Smallanthus sonchifolius</name>
    <dbReference type="NCBI Taxonomy" id="185202"/>
    <lineage>
        <taxon>Eukaryota</taxon>
        <taxon>Viridiplantae</taxon>
        <taxon>Streptophyta</taxon>
        <taxon>Embryophyta</taxon>
        <taxon>Tracheophyta</taxon>
        <taxon>Spermatophyta</taxon>
        <taxon>Magnoliopsida</taxon>
        <taxon>eudicotyledons</taxon>
        <taxon>Gunneridae</taxon>
        <taxon>Pentapetalae</taxon>
        <taxon>asterids</taxon>
        <taxon>campanulids</taxon>
        <taxon>Asterales</taxon>
        <taxon>Asteraceae</taxon>
        <taxon>Asteroideae</taxon>
        <taxon>Heliantheae alliance</taxon>
        <taxon>Millerieae</taxon>
        <taxon>Smallanthus</taxon>
    </lineage>
</organism>
<reference evidence="1 2" key="2">
    <citation type="journal article" date="2022" name="Mol. Ecol. Resour.">
        <title>The genomes of chicory, endive, great burdock and yacon provide insights into Asteraceae paleo-polyploidization history and plant inulin production.</title>
        <authorList>
            <person name="Fan W."/>
            <person name="Wang S."/>
            <person name="Wang H."/>
            <person name="Wang A."/>
            <person name="Jiang F."/>
            <person name="Liu H."/>
            <person name="Zhao H."/>
            <person name="Xu D."/>
            <person name="Zhang Y."/>
        </authorList>
    </citation>
    <scope>NUCLEOTIDE SEQUENCE [LARGE SCALE GENOMIC DNA]</scope>
    <source>
        <strain evidence="2">cv. Yunnan</strain>
        <tissue evidence="1">Leaves</tissue>
    </source>
</reference>
<comment type="caution">
    <text evidence="1">The sequence shown here is derived from an EMBL/GenBank/DDBJ whole genome shotgun (WGS) entry which is preliminary data.</text>
</comment>
<sequence length="270" mass="30313">MSRPNHNSFLSVQNSKPTTVEVAKSRTVAKALVLNSTKKAILLKKSVELHLHTPLTKICEGMKRLEIASQKKTLKSLHEQVVDVKEENLQPQETSDTSNSHALRAEMNDSSNLEDKENIGSHEDHSNVDSKENALNPQDNNRSNNQPLDDKILSKEMHKKNQTASPAVMKCKKPKPTNIKPFRLRTDERGILKEAILERKLHFTAPEKEVTKDTCAIKRTYHKNEKLSASDNCGKVSGAVGSKPVLNTALRRPEATKQRSMTSSRVRSQR</sequence>
<dbReference type="Proteomes" id="UP001056120">
    <property type="component" value="Linkage Group LG10"/>
</dbReference>
<reference evidence="2" key="1">
    <citation type="journal article" date="2022" name="Mol. Ecol. Resour.">
        <title>The genomes of chicory, endive, great burdock and yacon provide insights into Asteraceae palaeo-polyploidization history and plant inulin production.</title>
        <authorList>
            <person name="Fan W."/>
            <person name="Wang S."/>
            <person name="Wang H."/>
            <person name="Wang A."/>
            <person name="Jiang F."/>
            <person name="Liu H."/>
            <person name="Zhao H."/>
            <person name="Xu D."/>
            <person name="Zhang Y."/>
        </authorList>
    </citation>
    <scope>NUCLEOTIDE SEQUENCE [LARGE SCALE GENOMIC DNA]</scope>
    <source>
        <strain evidence="2">cv. Yunnan</strain>
    </source>
</reference>